<accession>A0A1Q8QUG2</accession>
<evidence type="ECO:0000313" key="2">
    <source>
        <dbReference type="EMBL" id="OLN30940.1"/>
    </source>
</evidence>
<gene>
    <name evidence="2" type="ORF">DSOL_2827</name>
</gene>
<sequence length="134" mass="15084">MKSLLDYQVTERLPGRKWEPTYMQVRQYAEASGDFNPIHLDDDYARQVGLGGVIVHGMLTMAQMAAMLTDWIGQEGVIAKLNVRFEQIVRPGDKITCSGTIRVRSENTLVCDLESCNEKAERVLSGMAHITIKR</sequence>
<keyword evidence="3" id="KW-1185">Reference proteome</keyword>
<dbReference type="InterPro" id="IPR002539">
    <property type="entry name" value="MaoC-like_dom"/>
</dbReference>
<evidence type="ECO:0000313" key="3">
    <source>
        <dbReference type="Proteomes" id="UP000186102"/>
    </source>
</evidence>
<dbReference type="InterPro" id="IPR029069">
    <property type="entry name" value="HotDog_dom_sf"/>
</dbReference>
<feature type="domain" description="MaoC-like" evidence="1">
    <location>
        <begin position="22"/>
        <end position="98"/>
    </location>
</feature>
<organism evidence="2 3">
    <name type="scientific">Desulfosporosinus metallidurans</name>
    <dbReference type="NCBI Taxonomy" id="1888891"/>
    <lineage>
        <taxon>Bacteria</taxon>
        <taxon>Bacillati</taxon>
        <taxon>Bacillota</taxon>
        <taxon>Clostridia</taxon>
        <taxon>Eubacteriales</taxon>
        <taxon>Desulfitobacteriaceae</taxon>
        <taxon>Desulfosporosinus</taxon>
    </lineage>
</organism>
<dbReference type="PRINTS" id="PR01483">
    <property type="entry name" value="FASYNTHASE"/>
</dbReference>
<dbReference type="OrthoDB" id="9801625at2"/>
<protein>
    <submittedName>
        <fullName evidence="2">MaoC family protein</fullName>
    </submittedName>
</protein>
<dbReference type="Gene3D" id="3.10.129.10">
    <property type="entry name" value="Hotdog Thioesterase"/>
    <property type="match status" value="1"/>
</dbReference>
<dbReference type="EMBL" id="MLBF01000021">
    <property type="protein sequence ID" value="OLN30940.1"/>
    <property type="molecule type" value="Genomic_DNA"/>
</dbReference>
<dbReference type="PANTHER" id="PTHR43841">
    <property type="entry name" value="3-HYDROXYACYL-THIOESTER DEHYDRATASE HTDX-RELATED"/>
    <property type="match status" value="1"/>
</dbReference>
<proteinExistence type="predicted"/>
<dbReference type="PANTHER" id="PTHR43841:SF3">
    <property type="entry name" value="(3R)-HYDROXYACYL-ACP DEHYDRATASE SUBUNIT HADB"/>
    <property type="match status" value="1"/>
</dbReference>
<dbReference type="RefSeq" id="WP_075365388.1">
    <property type="nucleotide sequence ID" value="NZ_MLBF01000021.1"/>
</dbReference>
<dbReference type="Pfam" id="PF01575">
    <property type="entry name" value="MaoC_dehydratas"/>
    <property type="match status" value="1"/>
</dbReference>
<dbReference type="Proteomes" id="UP000186102">
    <property type="component" value="Unassembled WGS sequence"/>
</dbReference>
<comment type="caution">
    <text evidence="2">The sequence shown here is derived from an EMBL/GenBank/DDBJ whole genome shotgun (WGS) entry which is preliminary data.</text>
</comment>
<dbReference type="AlphaFoldDB" id="A0A1Q8QUG2"/>
<dbReference type="InterPro" id="IPR003965">
    <property type="entry name" value="Fatty_acid_synthase"/>
</dbReference>
<name>A0A1Q8QUG2_9FIRM</name>
<dbReference type="STRING" id="1888891.DSOL_2827"/>
<dbReference type="GO" id="GO:0004312">
    <property type="term" value="F:fatty acid synthase activity"/>
    <property type="evidence" value="ECO:0007669"/>
    <property type="project" value="InterPro"/>
</dbReference>
<dbReference type="SUPFAM" id="SSF54637">
    <property type="entry name" value="Thioesterase/thiol ester dehydrase-isomerase"/>
    <property type="match status" value="1"/>
</dbReference>
<dbReference type="GO" id="GO:0005835">
    <property type="term" value="C:fatty acid synthase complex"/>
    <property type="evidence" value="ECO:0007669"/>
    <property type="project" value="InterPro"/>
</dbReference>
<evidence type="ECO:0000259" key="1">
    <source>
        <dbReference type="Pfam" id="PF01575"/>
    </source>
</evidence>
<dbReference type="GO" id="GO:0006633">
    <property type="term" value="P:fatty acid biosynthetic process"/>
    <property type="evidence" value="ECO:0007669"/>
    <property type="project" value="InterPro"/>
</dbReference>
<reference evidence="2 3" key="1">
    <citation type="submission" date="2016-09" db="EMBL/GenBank/DDBJ databases">
        <title>Complete genome of Desulfosporosinus sp. OL.</title>
        <authorList>
            <person name="Mardanov A."/>
            <person name="Beletsky A."/>
            <person name="Panova A."/>
            <person name="Karnachuk O."/>
            <person name="Ravin N."/>
        </authorList>
    </citation>
    <scope>NUCLEOTIDE SEQUENCE [LARGE SCALE GENOMIC DNA]</scope>
    <source>
        <strain evidence="2 3">OL</strain>
    </source>
</reference>